<keyword evidence="2" id="KW-0479">Metal-binding</keyword>
<dbReference type="SUPFAM" id="SSF51316">
    <property type="entry name" value="Mss4-like"/>
    <property type="match status" value="1"/>
</dbReference>
<evidence type="ECO:0000256" key="2">
    <source>
        <dbReference type="ARBA" id="ARBA00022723"/>
    </source>
</evidence>
<protein>
    <submittedName>
        <fullName evidence="6">GFA family protein</fullName>
    </submittedName>
</protein>
<dbReference type="Gene3D" id="3.90.1590.10">
    <property type="entry name" value="glutathione-dependent formaldehyde- activating enzyme (gfa)"/>
    <property type="match status" value="1"/>
</dbReference>
<dbReference type="PANTHER" id="PTHR33337:SF40">
    <property type="entry name" value="CENP-V_GFA DOMAIN-CONTAINING PROTEIN-RELATED"/>
    <property type="match status" value="1"/>
</dbReference>
<dbReference type="Proteomes" id="UP000284605">
    <property type="component" value="Unassembled WGS sequence"/>
</dbReference>
<proteinExistence type="inferred from homology"/>
<feature type="domain" description="CENP-V/GFA" evidence="5">
    <location>
        <begin position="8"/>
        <end position="122"/>
    </location>
</feature>
<keyword evidence="7" id="KW-1185">Reference proteome</keyword>
<dbReference type="PROSITE" id="PS51891">
    <property type="entry name" value="CENP_V_GFA"/>
    <property type="match status" value="1"/>
</dbReference>
<organism evidence="6 7">
    <name type="scientific">Oleomonas cavernae</name>
    <dbReference type="NCBI Taxonomy" id="2320859"/>
    <lineage>
        <taxon>Bacteria</taxon>
        <taxon>Pseudomonadati</taxon>
        <taxon>Pseudomonadota</taxon>
        <taxon>Alphaproteobacteria</taxon>
        <taxon>Acetobacterales</taxon>
        <taxon>Acetobacteraceae</taxon>
        <taxon>Oleomonas</taxon>
    </lineage>
</organism>
<dbReference type="GO" id="GO:0046872">
    <property type="term" value="F:metal ion binding"/>
    <property type="evidence" value="ECO:0007669"/>
    <property type="project" value="UniProtKB-KW"/>
</dbReference>
<evidence type="ECO:0000256" key="1">
    <source>
        <dbReference type="ARBA" id="ARBA00005495"/>
    </source>
</evidence>
<dbReference type="AlphaFoldDB" id="A0A418WCX0"/>
<dbReference type="Pfam" id="PF04828">
    <property type="entry name" value="GFA"/>
    <property type="match status" value="1"/>
</dbReference>
<dbReference type="InterPro" id="IPR006913">
    <property type="entry name" value="CENP-V/GFA"/>
</dbReference>
<evidence type="ECO:0000313" key="7">
    <source>
        <dbReference type="Proteomes" id="UP000284605"/>
    </source>
</evidence>
<dbReference type="PANTHER" id="PTHR33337">
    <property type="entry name" value="GFA DOMAIN-CONTAINING PROTEIN"/>
    <property type="match status" value="1"/>
</dbReference>
<name>A0A418WCX0_9PROT</name>
<evidence type="ECO:0000259" key="5">
    <source>
        <dbReference type="PROSITE" id="PS51891"/>
    </source>
</evidence>
<dbReference type="InterPro" id="IPR011057">
    <property type="entry name" value="Mss4-like_sf"/>
</dbReference>
<evidence type="ECO:0000313" key="6">
    <source>
        <dbReference type="EMBL" id="RJF87788.1"/>
    </source>
</evidence>
<keyword evidence="3" id="KW-0862">Zinc</keyword>
<evidence type="ECO:0000256" key="4">
    <source>
        <dbReference type="ARBA" id="ARBA00023239"/>
    </source>
</evidence>
<gene>
    <name evidence="6" type="ORF">D3874_12770</name>
</gene>
<reference evidence="6 7" key="1">
    <citation type="submission" date="2018-09" db="EMBL/GenBank/DDBJ databases">
        <authorList>
            <person name="Zhu H."/>
        </authorList>
    </citation>
    <scope>NUCLEOTIDE SEQUENCE [LARGE SCALE GENOMIC DNA]</scope>
    <source>
        <strain evidence="6 7">K1W22B-8</strain>
    </source>
</reference>
<sequence>MGVNENSLHGRCLCGAVGFQVSGPFGRETVCHCAQCRRWHGAPGPYTSARRRDMVFSNERGLAWYRSSTAARRGFCRECGSSLFWERAGDEQVSIAIGCLDEPTGLAARHHIFVAFKGDSYDIKDDLPQWPDGNIVD</sequence>
<dbReference type="OrthoDB" id="9807246at2"/>
<dbReference type="RefSeq" id="WP_119778424.1">
    <property type="nucleotide sequence ID" value="NZ_QYUK01000011.1"/>
</dbReference>
<dbReference type="GO" id="GO:0016846">
    <property type="term" value="F:carbon-sulfur lyase activity"/>
    <property type="evidence" value="ECO:0007669"/>
    <property type="project" value="InterPro"/>
</dbReference>
<accession>A0A418WCX0</accession>
<evidence type="ECO:0000256" key="3">
    <source>
        <dbReference type="ARBA" id="ARBA00022833"/>
    </source>
</evidence>
<dbReference type="EMBL" id="QYUK01000011">
    <property type="protein sequence ID" value="RJF87788.1"/>
    <property type="molecule type" value="Genomic_DNA"/>
</dbReference>
<comment type="caution">
    <text evidence="6">The sequence shown here is derived from an EMBL/GenBank/DDBJ whole genome shotgun (WGS) entry which is preliminary data.</text>
</comment>
<comment type="similarity">
    <text evidence="1">Belongs to the Gfa family.</text>
</comment>
<keyword evidence="4" id="KW-0456">Lyase</keyword>